<organism evidence="2 3">
    <name type="scientific">Steinernema carpocapsae</name>
    <name type="common">Entomopathogenic nematode</name>
    <dbReference type="NCBI Taxonomy" id="34508"/>
    <lineage>
        <taxon>Eukaryota</taxon>
        <taxon>Metazoa</taxon>
        <taxon>Ecdysozoa</taxon>
        <taxon>Nematoda</taxon>
        <taxon>Chromadorea</taxon>
        <taxon>Rhabditida</taxon>
        <taxon>Tylenchina</taxon>
        <taxon>Panagrolaimomorpha</taxon>
        <taxon>Strongyloidoidea</taxon>
        <taxon>Steinernematidae</taxon>
        <taxon>Steinernema</taxon>
    </lineage>
</organism>
<feature type="region of interest" description="Disordered" evidence="1">
    <location>
        <begin position="236"/>
        <end position="328"/>
    </location>
</feature>
<dbReference type="InterPro" id="IPR046331">
    <property type="entry name" value="GPAM1-like"/>
</dbReference>
<evidence type="ECO:0000256" key="1">
    <source>
        <dbReference type="SAM" id="MobiDB-lite"/>
    </source>
</evidence>
<evidence type="ECO:0000313" key="2">
    <source>
        <dbReference type="EMBL" id="TKR83056.1"/>
    </source>
</evidence>
<accession>A0A4U5NJJ6</accession>
<sequence length="328" mass="35534">MIGPAFPPHLVKNSSATEPEGGAPGAEAVATSSASIGPSLPPLLAKDKEEGQDSQASATTSSASIGPRLAPHLLQNEEEGQDFQAASIGPCLPPHLLQASSGDDAPEAKKPKTEISALPIGPMIPSQLQGNADPEEDDEDSAAIGPSLPPEIAAKLGEIVPSIPEEDDEDSFGPALPPSMQEDSDEEDFGPQLPTTAGNEDASYETRYINYKIKKDMERKDNTKREEWMLKCPTKGKSYLPFASDKPKTEEVQSKEMDTSEALFEKHQRKRKREEEAQKGDPKERKSFNRDEDMSMMAGGRKMDVNKLREHMGSLGSPPQALRPNSYN</sequence>
<feature type="compositionally biased region" description="Low complexity" evidence="1">
    <location>
        <begin position="54"/>
        <end position="64"/>
    </location>
</feature>
<gene>
    <name evidence="2" type="ORF">L596_016709</name>
</gene>
<reference evidence="2 3" key="2">
    <citation type="journal article" date="2019" name="G3 (Bethesda)">
        <title>Hybrid Assembly of the Genome of the Entomopathogenic Nematode Steinernema carpocapsae Identifies the X-Chromosome.</title>
        <authorList>
            <person name="Serra L."/>
            <person name="Macchietto M."/>
            <person name="Macias-Munoz A."/>
            <person name="McGill C.J."/>
            <person name="Rodriguez I.M."/>
            <person name="Rodriguez B."/>
            <person name="Murad R."/>
            <person name="Mortazavi A."/>
        </authorList>
    </citation>
    <scope>NUCLEOTIDE SEQUENCE [LARGE SCALE GENOMIC DNA]</scope>
    <source>
        <strain evidence="2 3">ALL</strain>
    </source>
</reference>
<dbReference type="PANTHER" id="PTHR46370:SF1">
    <property type="entry name" value="GPALPP MOTIFS-CONTAINING PROTEIN 1"/>
    <property type="match status" value="1"/>
</dbReference>
<dbReference type="PANTHER" id="PTHR46370">
    <property type="entry name" value="GPALPP MOTIFS-CONTAINING PROTEIN 1"/>
    <property type="match status" value="1"/>
</dbReference>
<feature type="compositionally biased region" description="Low complexity" evidence="1">
    <location>
        <begin position="18"/>
        <end position="28"/>
    </location>
</feature>
<dbReference type="Proteomes" id="UP000298663">
    <property type="component" value="Unassembled WGS sequence"/>
</dbReference>
<comment type="caution">
    <text evidence="2">The sequence shown here is derived from an EMBL/GenBank/DDBJ whole genome shotgun (WGS) entry which is preliminary data.</text>
</comment>
<proteinExistence type="predicted"/>
<feature type="compositionally biased region" description="Basic and acidic residues" evidence="1">
    <location>
        <begin position="301"/>
        <end position="312"/>
    </location>
</feature>
<evidence type="ECO:0000313" key="3">
    <source>
        <dbReference type="Proteomes" id="UP000298663"/>
    </source>
</evidence>
<dbReference type="STRING" id="34508.A0A4U5NJJ6"/>
<keyword evidence="3" id="KW-1185">Reference proteome</keyword>
<protein>
    <recommendedName>
        <fullName evidence="4">GPALPP motifs-containing protein 1</fullName>
    </recommendedName>
</protein>
<feature type="region of interest" description="Disordered" evidence="1">
    <location>
        <begin position="1"/>
        <end position="204"/>
    </location>
</feature>
<feature type="compositionally biased region" description="Basic and acidic residues" evidence="1">
    <location>
        <begin position="273"/>
        <end position="293"/>
    </location>
</feature>
<name>A0A4U5NJJ6_STECR</name>
<dbReference type="EMBL" id="AZBU02000004">
    <property type="protein sequence ID" value="TKR83056.1"/>
    <property type="molecule type" value="Genomic_DNA"/>
</dbReference>
<dbReference type="OrthoDB" id="341477at2759"/>
<reference evidence="2 3" key="1">
    <citation type="journal article" date="2015" name="Genome Biol.">
        <title>Comparative genomics of Steinernema reveals deeply conserved gene regulatory networks.</title>
        <authorList>
            <person name="Dillman A.R."/>
            <person name="Macchietto M."/>
            <person name="Porter C.F."/>
            <person name="Rogers A."/>
            <person name="Williams B."/>
            <person name="Antoshechkin I."/>
            <person name="Lee M.M."/>
            <person name="Goodwin Z."/>
            <person name="Lu X."/>
            <person name="Lewis E.E."/>
            <person name="Goodrich-Blair H."/>
            <person name="Stock S.P."/>
            <person name="Adams B.J."/>
            <person name="Sternberg P.W."/>
            <person name="Mortazavi A."/>
        </authorList>
    </citation>
    <scope>NUCLEOTIDE SEQUENCE [LARGE SCALE GENOMIC DNA]</scope>
    <source>
        <strain evidence="2 3">ALL</strain>
    </source>
</reference>
<feature type="compositionally biased region" description="Basic and acidic residues" evidence="1">
    <location>
        <begin position="245"/>
        <end position="266"/>
    </location>
</feature>
<dbReference type="AlphaFoldDB" id="A0A4U5NJJ6"/>
<evidence type="ECO:0008006" key="4">
    <source>
        <dbReference type="Google" id="ProtNLM"/>
    </source>
</evidence>